<dbReference type="CDD" id="cd01392">
    <property type="entry name" value="HTH_LacI"/>
    <property type="match status" value="1"/>
</dbReference>
<evidence type="ECO:0000313" key="6">
    <source>
        <dbReference type="EMBL" id="OLU47524.1"/>
    </source>
</evidence>
<dbReference type="RefSeq" id="WP_076340805.1">
    <property type="nucleotide sequence ID" value="NZ_CANTAN010000004.1"/>
</dbReference>
<sequence>MNQKRITMKEIAIEAGVAKSTVSRYFNGGYVKEETREKIRKVIEAHHYEPSAAASNLKAKETKTIGVIAPTIDSNTSSRLLTSMNAYLKEKGYTVILIDTNHDINDEIRSIQYFESLRVDGIILVATNINLIHQKLVHESQIPILIVAQHFKNGFSIIYDDYRAGYTAGEYAAKMGHENILYLGVNRVDEAVGVQRRKGVIEALEEHQVPRIHTRETDFSFSKARKVIRHYLKDHHPTMIIAATDNLALACYKEITEKGLKVPEDISLIGFGGYEVSELLTPSLCTIRFDYKLAGQMAGSTILSLIKKEPVATTQVIGFELIHGQSVKNRRKKSLSSTTS</sequence>
<evidence type="ECO:0000259" key="4">
    <source>
        <dbReference type="PROSITE" id="PS50932"/>
    </source>
</evidence>
<dbReference type="Pfam" id="PF00356">
    <property type="entry name" value="LacI"/>
    <property type="match status" value="1"/>
</dbReference>
<dbReference type="GO" id="GO:0003700">
    <property type="term" value="F:DNA-binding transcription factor activity"/>
    <property type="evidence" value="ECO:0007669"/>
    <property type="project" value="TreeGrafter"/>
</dbReference>
<evidence type="ECO:0000313" key="7">
    <source>
        <dbReference type="Proteomes" id="UP000186705"/>
    </source>
</evidence>
<dbReference type="Gene3D" id="3.40.50.2300">
    <property type="match status" value="2"/>
</dbReference>
<dbReference type="GO" id="GO:0000976">
    <property type="term" value="F:transcription cis-regulatory region binding"/>
    <property type="evidence" value="ECO:0007669"/>
    <property type="project" value="TreeGrafter"/>
</dbReference>
<dbReference type="PANTHER" id="PTHR30146:SF154">
    <property type="entry name" value="TRANSCRIPTION REGULATOR, MEMBER OF GALR FAMILY"/>
    <property type="match status" value="1"/>
</dbReference>
<dbReference type="Gene3D" id="1.10.260.40">
    <property type="entry name" value="lambda repressor-like DNA-binding domains"/>
    <property type="match status" value="1"/>
</dbReference>
<protein>
    <submittedName>
        <fullName evidence="6">LacI family transcriptional regulator</fullName>
    </submittedName>
</protein>
<dbReference type="SUPFAM" id="SSF47413">
    <property type="entry name" value="lambda repressor-like DNA-binding domains"/>
    <property type="match status" value="1"/>
</dbReference>
<comment type="caution">
    <text evidence="6">The sequence shown here is derived from an EMBL/GenBank/DDBJ whole genome shotgun (WGS) entry which is preliminary data.</text>
</comment>
<reference evidence="6 7" key="1">
    <citation type="submission" date="2016-11" db="EMBL/GenBank/DDBJ databases">
        <title>Description of two novel members of the family Erysipelotrichaceae: Ileibacterium lipovorans gen. nov., sp. nov. and Dubosiella newyorkensis, gen. nov., sp. nov.</title>
        <authorList>
            <person name="Cox L.M."/>
            <person name="Sohn J."/>
            <person name="Tyrrell K.L."/>
            <person name="Citron D.M."/>
            <person name="Lawson P.A."/>
            <person name="Patel N.B."/>
            <person name="Iizumi T."/>
            <person name="Perez-Perez G.I."/>
            <person name="Goldstein E.J."/>
            <person name="Blaser M.J."/>
        </authorList>
    </citation>
    <scope>NUCLEOTIDE SEQUENCE [LARGE SCALE GENOMIC DNA]</scope>
    <source>
        <strain evidence="6 7">NYU-BL-A4</strain>
    </source>
</reference>
<dbReference type="Pfam" id="PF13377">
    <property type="entry name" value="Peripla_BP_3"/>
    <property type="match status" value="1"/>
</dbReference>
<dbReference type="InterPro" id="IPR028082">
    <property type="entry name" value="Peripla_BP_I"/>
</dbReference>
<dbReference type="CDD" id="cd01542">
    <property type="entry name" value="PBP1_TreR-like"/>
    <property type="match status" value="1"/>
</dbReference>
<keyword evidence="1" id="KW-0805">Transcription regulation</keyword>
<accession>A0A1U7NPF6</accession>
<dbReference type="Proteomes" id="UP000186705">
    <property type="component" value="Unassembled WGS sequence"/>
</dbReference>
<keyword evidence="3" id="KW-0804">Transcription</keyword>
<evidence type="ECO:0000256" key="1">
    <source>
        <dbReference type="ARBA" id="ARBA00023015"/>
    </source>
</evidence>
<evidence type="ECO:0000256" key="3">
    <source>
        <dbReference type="ARBA" id="ARBA00023163"/>
    </source>
</evidence>
<dbReference type="PROSITE" id="PS50932">
    <property type="entry name" value="HTH_LACI_2"/>
    <property type="match status" value="1"/>
</dbReference>
<dbReference type="EMBL" id="MPKA01000047">
    <property type="protein sequence ID" value="OLU47524.1"/>
    <property type="molecule type" value="Genomic_DNA"/>
</dbReference>
<dbReference type="OrthoDB" id="308642at2"/>
<dbReference type="PROSITE" id="PS50943">
    <property type="entry name" value="HTH_CROC1"/>
    <property type="match status" value="1"/>
</dbReference>
<dbReference type="AlphaFoldDB" id="A0A1U7NPF6"/>
<gene>
    <name evidence="6" type="ORF">BO225_02835</name>
</gene>
<proteinExistence type="predicted"/>
<name>A0A1U7NPF6_9FIRM</name>
<dbReference type="InterPro" id="IPR001387">
    <property type="entry name" value="Cro/C1-type_HTH"/>
</dbReference>
<dbReference type="SMART" id="SM00354">
    <property type="entry name" value="HTH_LACI"/>
    <property type="match status" value="1"/>
</dbReference>
<dbReference type="InterPro" id="IPR046335">
    <property type="entry name" value="LacI/GalR-like_sensor"/>
</dbReference>
<keyword evidence="2" id="KW-0238">DNA-binding</keyword>
<evidence type="ECO:0000259" key="5">
    <source>
        <dbReference type="PROSITE" id="PS50943"/>
    </source>
</evidence>
<dbReference type="InterPro" id="IPR000843">
    <property type="entry name" value="HTH_LacI"/>
</dbReference>
<dbReference type="InterPro" id="IPR010982">
    <property type="entry name" value="Lambda_DNA-bd_dom_sf"/>
</dbReference>
<dbReference type="STRING" id="1862672.BO225_02835"/>
<dbReference type="GeneID" id="78274883"/>
<feature type="domain" description="HTH lacI-type" evidence="4">
    <location>
        <begin position="6"/>
        <end position="59"/>
    </location>
</feature>
<evidence type="ECO:0000256" key="2">
    <source>
        <dbReference type="ARBA" id="ARBA00023125"/>
    </source>
</evidence>
<dbReference type="SUPFAM" id="SSF53822">
    <property type="entry name" value="Periplasmic binding protein-like I"/>
    <property type="match status" value="1"/>
</dbReference>
<keyword evidence="7" id="KW-1185">Reference proteome</keyword>
<feature type="domain" description="HTH cro/C1-type" evidence="5">
    <location>
        <begin position="2"/>
        <end position="28"/>
    </location>
</feature>
<dbReference type="PANTHER" id="PTHR30146">
    <property type="entry name" value="LACI-RELATED TRANSCRIPTIONAL REPRESSOR"/>
    <property type="match status" value="1"/>
</dbReference>
<organism evidence="6 7">
    <name type="scientific">Dubosiella newyorkensis</name>
    <dbReference type="NCBI Taxonomy" id="1862672"/>
    <lineage>
        <taxon>Bacteria</taxon>
        <taxon>Bacillati</taxon>
        <taxon>Bacillota</taxon>
        <taxon>Erysipelotrichia</taxon>
        <taxon>Erysipelotrichales</taxon>
        <taxon>Erysipelotrichaceae</taxon>
        <taxon>Dubosiella</taxon>
    </lineage>
</organism>